<dbReference type="InterPro" id="IPR008278">
    <property type="entry name" value="4-PPantetheinyl_Trfase_dom"/>
</dbReference>
<dbReference type="InterPro" id="IPR037143">
    <property type="entry name" value="4-PPantetheinyl_Trfase_dom_sf"/>
</dbReference>
<evidence type="ECO:0000259" key="3">
    <source>
        <dbReference type="Pfam" id="PF01648"/>
    </source>
</evidence>
<organism evidence="4 5">
    <name type="scientific">Pachysolen tannophilus NRRL Y-2460</name>
    <dbReference type="NCBI Taxonomy" id="669874"/>
    <lineage>
        <taxon>Eukaryota</taxon>
        <taxon>Fungi</taxon>
        <taxon>Dikarya</taxon>
        <taxon>Ascomycota</taxon>
        <taxon>Saccharomycotina</taxon>
        <taxon>Pichiomycetes</taxon>
        <taxon>Pachysolenaceae</taxon>
        <taxon>Pachysolen</taxon>
    </lineage>
</organism>
<dbReference type="GO" id="GO:0019878">
    <property type="term" value="P:lysine biosynthetic process via aminoadipic acid"/>
    <property type="evidence" value="ECO:0007669"/>
    <property type="project" value="TreeGrafter"/>
</dbReference>
<dbReference type="OrthoDB" id="26719at2759"/>
<dbReference type="InterPro" id="IPR050559">
    <property type="entry name" value="P-Pant_transferase_sf"/>
</dbReference>
<evidence type="ECO:0000313" key="4">
    <source>
        <dbReference type="EMBL" id="ODV93437.1"/>
    </source>
</evidence>
<keyword evidence="2" id="KW-0808">Transferase</keyword>
<name>A0A1E4TNW3_PACTA</name>
<dbReference type="Proteomes" id="UP000094236">
    <property type="component" value="Unassembled WGS sequence"/>
</dbReference>
<dbReference type="EC" id="2.7.8.7" evidence="1"/>
<evidence type="ECO:0000256" key="2">
    <source>
        <dbReference type="ARBA" id="ARBA00022679"/>
    </source>
</evidence>
<accession>A0A1E4TNW3</accession>
<gene>
    <name evidence="4" type="ORF">PACTADRAFT_36055</name>
</gene>
<evidence type="ECO:0000256" key="1">
    <source>
        <dbReference type="ARBA" id="ARBA00013172"/>
    </source>
</evidence>
<dbReference type="Gene3D" id="3.90.470.20">
    <property type="entry name" value="4'-phosphopantetheinyl transferase domain"/>
    <property type="match status" value="2"/>
</dbReference>
<dbReference type="EMBL" id="KV454018">
    <property type="protein sequence ID" value="ODV93437.1"/>
    <property type="molecule type" value="Genomic_DNA"/>
</dbReference>
<dbReference type="PANTHER" id="PTHR12215">
    <property type="entry name" value="PHOSPHOPANTETHEINE TRANSFERASE"/>
    <property type="match status" value="1"/>
</dbReference>
<keyword evidence="5" id="KW-1185">Reference proteome</keyword>
<dbReference type="GO" id="GO:0000287">
    <property type="term" value="F:magnesium ion binding"/>
    <property type="evidence" value="ECO:0007669"/>
    <property type="project" value="InterPro"/>
</dbReference>
<feature type="domain" description="4'-phosphopantetheinyl transferase" evidence="3">
    <location>
        <begin position="132"/>
        <end position="213"/>
    </location>
</feature>
<dbReference type="STRING" id="669874.A0A1E4TNW3"/>
<evidence type="ECO:0000313" key="5">
    <source>
        <dbReference type="Proteomes" id="UP000094236"/>
    </source>
</evidence>
<sequence length="293" mass="34027">MATNREWFDKLFDIFHESIFAKKEPILFYIESVNDDINNDDYNFEVCMRQFSLIDQAKILNKKLRKDQVIKLLNQLILKLVYRIYKRDENAIIETVYNQYGKPSIAGDIKFNQSDEDGITALVIDFDHNFEAIGLDLSNTQNINNPESFITDFKSIFHPDEIDQIEKNTTKMLLAEYWALKESYSKLIGMGISAPLEKFNFTNVKVLDQNFKNPQDNYEYQDYGITFKKIDWYKNTVFKIDGEHKNHKIYLGKLQDNVVCSIIADGTKSDIAEPIVVGLKVGLIVEIAKRMAS</sequence>
<dbReference type="AlphaFoldDB" id="A0A1E4TNW3"/>
<dbReference type="PANTHER" id="PTHR12215:SF10">
    <property type="entry name" value="L-AMINOADIPATE-SEMIALDEHYDE DEHYDROGENASE-PHOSPHOPANTETHEINYL TRANSFERASE"/>
    <property type="match status" value="1"/>
</dbReference>
<dbReference type="Pfam" id="PF01648">
    <property type="entry name" value="ACPS"/>
    <property type="match status" value="1"/>
</dbReference>
<dbReference type="GO" id="GO:0005829">
    <property type="term" value="C:cytosol"/>
    <property type="evidence" value="ECO:0007669"/>
    <property type="project" value="TreeGrafter"/>
</dbReference>
<dbReference type="GO" id="GO:0008897">
    <property type="term" value="F:holo-[acyl-carrier-protein] synthase activity"/>
    <property type="evidence" value="ECO:0007669"/>
    <property type="project" value="UniProtKB-EC"/>
</dbReference>
<reference evidence="5" key="1">
    <citation type="submission" date="2016-05" db="EMBL/GenBank/DDBJ databases">
        <title>Comparative genomics of biotechnologically important yeasts.</title>
        <authorList>
            <consortium name="DOE Joint Genome Institute"/>
            <person name="Riley R."/>
            <person name="Haridas S."/>
            <person name="Wolfe K.H."/>
            <person name="Lopes M.R."/>
            <person name="Hittinger C.T."/>
            <person name="Goker M."/>
            <person name="Salamov A."/>
            <person name="Wisecaver J."/>
            <person name="Long T.M."/>
            <person name="Aerts A.L."/>
            <person name="Barry K."/>
            <person name="Choi C."/>
            <person name="Clum A."/>
            <person name="Coughlan A.Y."/>
            <person name="Deshpande S."/>
            <person name="Douglass A.P."/>
            <person name="Hanson S.J."/>
            <person name="Klenk H.-P."/>
            <person name="Labutti K."/>
            <person name="Lapidus A."/>
            <person name="Lindquist E."/>
            <person name="Lipzen A."/>
            <person name="Meier-Kolthoff J.P."/>
            <person name="Ohm R.A."/>
            <person name="Otillar R.P."/>
            <person name="Pangilinan J."/>
            <person name="Peng Y."/>
            <person name="Rokas A."/>
            <person name="Rosa C.A."/>
            <person name="Scheuner C."/>
            <person name="Sibirny A.A."/>
            <person name="Slot J.C."/>
            <person name="Stielow J.B."/>
            <person name="Sun H."/>
            <person name="Kurtzman C.P."/>
            <person name="Blackwell M."/>
            <person name="Grigoriev I.V."/>
            <person name="Jeffries T.W."/>
        </authorList>
    </citation>
    <scope>NUCLEOTIDE SEQUENCE [LARGE SCALE GENOMIC DNA]</scope>
    <source>
        <strain evidence="5">NRRL Y-2460</strain>
    </source>
</reference>
<dbReference type="SUPFAM" id="SSF56214">
    <property type="entry name" value="4'-phosphopantetheinyl transferase"/>
    <property type="match status" value="2"/>
</dbReference>
<proteinExistence type="predicted"/>
<protein>
    <recommendedName>
        <fullName evidence="1">holo-[acyl-carrier-protein] synthase</fullName>
        <ecNumber evidence="1">2.7.8.7</ecNumber>
    </recommendedName>
</protein>